<dbReference type="InterPro" id="IPR012132">
    <property type="entry name" value="GMC_OxRdtase"/>
</dbReference>
<evidence type="ECO:0000256" key="5">
    <source>
        <dbReference type="PIRSR" id="PIRSR000137-2"/>
    </source>
</evidence>
<dbReference type="NCBIfam" id="NF002550">
    <property type="entry name" value="PRK02106.1"/>
    <property type="match status" value="1"/>
</dbReference>
<dbReference type="PIRSF" id="PIRSF000137">
    <property type="entry name" value="Alcohol_oxidase"/>
    <property type="match status" value="1"/>
</dbReference>
<keyword evidence="4 5" id="KW-0274">FAD</keyword>
<evidence type="ECO:0000256" key="4">
    <source>
        <dbReference type="ARBA" id="ARBA00022827"/>
    </source>
</evidence>
<dbReference type="OrthoDB" id="9785276at2"/>
<reference evidence="9 10" key="1">
    <citation type="submission" date="2017-07" db="EMBL/GenBank/DDBJ databases">
        <title>Sandarakinorhabdus cyanobacteriorum sp. nov., a novel bacterium isolated from cyanobacterial aggregates in a eutrophic lake.</title>
        <authorList>
            <person name="Cai H."/>
        </authorList>
    </citation>
    <scope>NUCLEOTIDE SEQUENCE [LARGE SCALE GENOMIC DNA]</scope>
    <source>
        <strain evidence="9 10">TH057</strain>
    </source>
</reference>
<dbReference type="InterPro" id="IPR000172">
    <property type="entry name" value="GMC_OxRdtase_N"/>
</dbReference>
<comment type="similarity">
    <text evidence="2 6">Belongs to the GMC oxidoreductase family.</text>
</comment>
<evidence type="ECO:0000256" key="3">
    <source>
        <dbReference type="ARBA" id="ARBA00022630"/>
    </source>
</evidence>
<evidence type="ECO:0000256" key="6">
    <source>
        <dbReference type="RuleBase" id="RU003968"/>
    </source>
</evidence>
<dbReference type="RefSeq" id="WP_094474000.1">
    <property type="nucleotide sequence ID" value="NZ_NOXT01000113.1"/>
</dbReference>
<dbReference type="Pfam" id="PF00732">
    <property type="entry name" value="GMC_oxred_N"/>
    <property type="match status" value="1"/>
</dbReference>
<dbReference type="GO" id="GO:0050660">
    <property type="term" value="F:flavin adenine dinucleotide binding"/>
    <property type="evidence" value="ECO:0007669"/>
    <property type="project" value="InterPro"/>
</dbReference>
<evidence type="ECO:0000313" key="9">
    <source>
        <dbReference type="EMBL" id="OYQ27689.1"/>
    </source>
</evidence>
<dbReference type="SUPFAM" id="SSF51905">
    <property type="entry name" value="FAD/NAD(P)-binding domain"/>
    <property type="match status" value="1"/>
</dbReference>
<feature type="domain" description="Glucose-methanol-choline oxidoreductase N-terminal" evidence="8">
    <location>
        <begin position="257"/>
        <end position="271"/>
    </location>
</feature>
<dbReference type="InterPro" id="IPR007867">
    <property type="entry name" value="GMC_OxRtase_C"/>
</dbReference>
<gene>
    <name evidence="9" type="ORF">CHU93_10530</name>
</gene>
<sequence>MDPFDFIIVGAGSAGCALANRLSADAGTRVLLLEAGGNDNNMLIQMPAGIANIIPPDKDSPFDWAFWTEPQAHLGGRKLYWPRGRALGGSSSINGMVYIRGHASDYDRWSQLGLTGWGWADVLPYFRKAEDSERGADEYHGAGGPLHSSRKGALPNPLNDAFLQAAVEAGYGRTDDFNGLQFEGAGQYDATIKDGERFSAAKAYLTAEVRARPNLEIRTGVQARRVLFDGKRAVGVSYTQGKVDGRAMGREIILCGGAVNSPQLLMLSGIGPAAHLQAMGVDVVVDSPDVGGNLQDHLDVIVQWHCSQPITLNNNSKFINKLMALGKWVFTRSGNGAHMPTPVGAFLSTREGLAAPDIQMHFMPVIGNPHGRGTMGGRHGYQLHVCQLRPESRGTIRLKSPDPLAAPAIDPNYLSAPEDVETLVAGVEIARRIGGQPAFAPYNDGEAWPGPSVTDRATLLEKMRGWAETIYHPVGTCRMGVDERAVVDGQLRVNGVEGLRVIDASVMPYLVSGNTNAPTIMIAEKAADIIASRVKLERKLGLAA</sequence>
<dbReference type="GO" id="GO:0008812">
    <property type="term" value="F:choline dehydrogenase activity"/>
    <property type="evidence" value="ECO:0007669"/>
    <property type="project" value="TreeGrafter"/>
</dbReference>
<comment type="cofactor">
    <cofactor evidence="1 5">
        <name>FAD</name>
        <dbReference type="ChEBI" id="CHEBI:57692"/>
    </cofactor>
</comment>
<evidence type="ECO:0000313" key="10">
    <source>
        <dbReference type="Proteomes" id="UP000216991"/>
    </source>
</evidence>
<dbReference type="SUPFAM" id="SSF54373">
    <property type="entry name" value="FAD-linked reductases, C-terminal domain"/>
    <property type="match status" value="1"/>
</dbReference>
<evidence type="ECO:0000256" key="1">
    <source>
        <dbReference type="ARBA" id="ARBA00001974"/>
    </source>
</evidence>
<dbReference type="Proteomes" id="UP000216991">
    <property type="component" value="Unassembled WGS sequence"/>
</dbReference>
<dbReference type="Gene3D" id="3.30.560.10">
    <property type="entry name" value="Glucose Oxidase, domain 3"/>
    <property type="match status" value="1"/>
</dbReference>
<dbReference type="GO" id="GO:0019285">
    <property type="term" value="P:glycine betaine biosynthetic process from choline"/>
    <property type="evidence" value="ECO:0007669"/>
    <property type="project" value="TreeGrafter"/>
</dbReference>
<proteinExistence type="inferred from homology"/>
<dbReference type="AlphaFoldDB" id="A0A255YEQ2"/>
<keyword evidence="10" id="KW-1185">Reference proteome</keyword>
<dbReference type="PROSITE" id="PS00623">
    <property type="entry name" value="GMC_OXRED_1"/>
    <property type="match status" value="1"/>
</dbReference>
<organism evidence="9 10">
    <name type="scientific">Sandarakinorhabdus cyanobacteriorum</name>
    <dbReference type="NCBI Taxonomy" id="1981098"/>
    <lineage>
        <taxon>Bacteria</taxon>
        <taxon>Pseudomonadati</taxon>
        <taxon>Pseudomonadota</taxon>
        <taxon>Alphaproteobacteria</taxon>
        <taxon>Sphingomonadales</taxon>
        <taxon>Sphingosinicellaceae</taxon>
        <taxon>Sandarakinorhabdus</taxon>
    </lineage>
</organism>
<feature type="binding site" evidence="5">
    <location>
        <begin position="94"/>
        <end position="97"/>
    </location>
    <ligand>
        <name>FAD</name>
        <dbReference type="ChEBI" id="CHEBI:57692"/>
    </ligand>
</feature>
<dbReference type="PANTHER" id="PTHR11552:SF147">
    <property type="entry name" value="CHOLINE DEHYDROGENASE, MITOCHONDRIAL"/>
    <property type="match status" value="1"/>
</dbReference>
<evidence type="ECO:0000256" key="2">
    <source>
        <dbReference type="ARBA" id="ARBA00010790"/>
    </source>
</evidence>
<protein>
    <submittedName>
        <fullName evidence="9">Choline dehydrogenase</fullName>
    </submittedName>
</protein>
<dbReference type="Pfam" id="PF05199">
    <property type="entry name" value="GMC_oxred_C"/>
    <property type="match status" value="1"/>
</dbReference>
<evidence type="ECO:0000259" key="8">
    <source>
        <dbReference type="PROSITE" id="PS00624"/>
    </source>
</evidence>
<name>A0A255YEQ2_9SPHN</name>
<dbReference type="InterPro" id="IPR036188">
    <property type="entry name" value="FAD/NAD-bd_sf"/>
</dbReference>
<evidence type="ECO:0000259" key="7">
    <source>
        <dbReference type="PROSITE" id="PS00623"/>
    </source>
</evidence>
<feature type="domain" description="Glucose-methanol-choline oxidoreductase N-terminal" evidence="7">
    <location>
        <begin position="84"/>
        <end position="107"/>
    </location>
</feature>
<dbReference type="PANTHER" id="PTHR11552">
    <property type="entry name" value="GLUCOSE-METHANOL-CHOLINE GMC OXIDOREDUCTASE"/>
    <property type="match status" value="1"/>
</dbReference>
<keyword evidence="3 6" id="KW-0285">Flavoprotein</keyword>
<dbReference type="GO" id="GO:0016020">
    <property type="term" value="C:membrane"/>
    <property type="evidence" value="ECO:0007669"/>
    <property type="project" value="TreeGrafter"/>
</dbReference>
<accession>A0A255YEQ2</accession>
<dbReference type="Gene3D" id="3.50.50.60">
    <property type="entry name" value="FAD/NAD(P)-binding domain"/>
    <property type="match status" value="1"/>
</dbReference>
<comment type="caution">
    <text evidence="9">The sequence shown here is derived from an EMBL/GenBank/DDBJ whole genome shotgun (WGS) entry which is preliminary data.</text>
</comment>
<dbReference type="EMBL" id="NOXT01000113">
    <property type="protein sequence ID" value="OYQ27689.1"/>
    <property type="molecule type" value="Genomic_DNA"/>
</dbReference>
<dbReference type="PROSITE" id="PS00624">
    <property type="entry name" value="GMC_OXRED_2"/>
    <property type="match status" value="1"/>
</dbReference>